<accession>A0A7T7JMK2</accession>
<reference evidence="1" key="1">
    <citation type="journal article" date="2019" name="Mitochondrial DNA Part B Resour">
        <title>Complete plastome sequence of Eustoma grandiflorum (Gentianaceae), a popular cut flower.</title>
        <authorList>
            <person name="Yan J."/>
            <person name="Cao Q."/>
            <person name="Wu Z."/>
            <person name="Chen S."/>
            <person name="Wang J."/>
            <person name="Zhou D."/>
            <person name="Xie J."/>
        </authorList>
    </citation>
    <scope>NUCLEOTIDE SEQUENCE</scope>
</reference>
<protein>
    <submittedName>
        <fullName evidence="1">Photosystem I subunit VIII</fullName>
    </submittedName>
</protein>
<geneLocation type="chloroplast" evidence="1"/>
<keyword evidence="1" id="KW-0934">Plastid</keyword>
<name>A0A7T7JMK2_EUSRU</name>
<evidence type="ECO:0000313" key="1">
    <source>
        <dbReference type="EMBL" id="QQL92234.1"/>
    </source>
</evidence>
<dbReference type="EMBL" id="MK991810">
    <property type="protein sequence ID" value="QQL92234.1"/>
    <property type="molecule type" value="Genomic_DNA"/>
</dbReference>
<dbReference type="AlphaFoldDB" id="A0A7T7JMK2"/>
<organism evidence="1">
    <name type="scientific">Eustoma russellianum</name>
    <name type="common">Showy prairie gentian</name>
    <name type="synonym">Eustoma grandiflorum</name>
    <dbReference type="NCBI Taxonomy" id="52518"/>
    <lineage>
        <taxon>Eukaryota</taxon>
        <taxon>Viridiplantae</taxon>
        <taxon>Streptophyta</taxon>
        <taxon>Embryophyta</taxon>
        <taxon>Tracheophyta</taxon>
        <taxon>Spermatophyta</taxon>
        <taxon>Magnoliopsida</taxon>
        <taxon>eudicotyledons</taxon>
        <taxon>Gunneridae</taxon>
        <taxon>Pentapetalae</taxon>
        <taxon>asterids</taxon>
        <taxon>lamiids</taxon>
        <taxon>Gentianales</taxon>
        <taxon>Gentianaceae</taxon>
        <taxon>Chironieae</taxon>
        <taxon>Chironiinae</taxon>
        <taxon>Eustoma</taxon>
    </lineage>
</organism>
<proteinExistence type="predicted"/>
<sequence length="39" mass="4892">MRQWTLFIPIFPILPLSNSWLTKKKNRIVCERDFFEFYI</sequence>
<keyword evidence="1" id="KW-0150">Chloroplast</keyword>
<gene>
    <name evidence="1" type="primary">psaI</name>
</gene>